<organism evidence="1">
    <name type="scientific">Caudovirales sp. ctCVG11</name>
    <dbReference type="NCBI Taxonomy" id="2825759"/>
    <lineage>
        <taxon>Viruses</taxon>
        <taxon>Duplodnaviria</taxon>
        <taxon>Heunggongvirae</taxon>
        <taxon>Uroviricota</taxon>
        <taxon>Caudoviricetes</taxon>
    </lineage>
</organism>
<dbReference type="EMBL" id="BK016055">
    <property type="protein sequence ID" value="DAF91495.1"/>
    <property type="molecule type" value="Genomic_DNA"/>
</dbReference>
<proteinExistence type="predicted"/>
<accession>A0A8S5UAH5</accession>
<name>A0A8S5UAH5_9CAUD</name>
<protein>
    <submittedName>
        <fullName evidence="1">Uncharacterized protein</fullName>
    </submittedName>
</protein>
<sequence length="40" mass="4582">MKRMYDEDNDYSVPFPDGTVSEIIEASAKLIEGNYYEAGY</sequence>
<evidence type="ECO:0000313" key="1">
    <source>
        <dbReference type="EMBL" id="DAF91495.1"/>
    </source>
</evidence>
<reference evidence="1" key="1">
    <citation type="journal article" date="2021" name="Proc. Natl. Acad. Sci. U.S.A.">
        <title>A Catalog of Tens of Thousands of Viruses from Human Metagenomes Reveals Hidden Associations with Chronic Diseases.</title>
        <authorList>
            <person name="Tisza M.J."/>
            <person name="Buck C.B."/>
        </authorList>
    </citation>
    <scope>NUCLEOTIDE SEQUENCE</scope>
    <source>
        <strain evidence="1">CtCVG11</strain>
    </source>
</reference>